<keyword evidence="1" id="KW-1133">Transmembrane helix</keyword>
<protein>
    <submittedName>
        <fullName evidence="3">Fatty acid desaturase family protein</fullName>
    </submittedName>
</protein>
<dbReference type="RefSeq" id="WP_080655530.1">
    <property type="nucleotide sequence ID" value="NZ_JAPKNB010000005.1"/>
</dbReference>
<feature type="domain" description="Fatty acid desaturase" evidence="2">
    <location>
        <begin position="54"/>
        <end position="288"/>
    </location>
</feature>
<dbReference type="PANTHER" id="PTHR19353">
    <property type="entry name" value="FATTY ACID DESATURASE 2"/>
    <property type="match status" value="1"/>
</dbReference>
<proteinExistence type="predicted"/>
<dbReference type="CDD" id="cd03510">
    <property type="entry name" value="Rhizobitoxine-FADS-like"/>
    <property type="match status" value="1"/>
</dbReference>
<dbReference type="AlphaFoldDB" id="A0AAW5VQP2"/>
<comment type="caution">
    <text evidence="3">The sequence shown here is derived from an EMBL/GenBank/DDBJ whole genome shotgun (WGS) entry which is preliminary data.</text>
</comment>
<dbReference type="EMBL" id="JAPKNB010000005">
    <property type="protein sequence ID" value="MCX5565458.1"/>
    <property type="molecule type" value="Genomic_DNA"/>
</dbReference>
<evidence type="ECO:0000313" key="3">
    <source>
        <dbReference type="EMBL" id="MCX5565458.1"/>
    </source>
</evidence>
<organism evidence="3 4">
    <name type="scientific">Alcaligenes phenolicus</name>
    <dbReference type="NCBI Taxonomy" id="232846"/>
    <lineage>
        <taxon>Bacteria</taxon>
        <taxon>Pseudomonadati</taxon>
        <taxon>Pseudomonadota</taxon>
        <taxon>Betaproteobacteria</taxon>
        <taxon>Burkholderiales</taxon>
        <taxon>Alcaligenaceae</taxon>
        <taxon>Alcaligenes</taxon>
    </lineage>
</organism>
<name>A0AAW5VQP2_9BURK</name>
<dbReference type="GO" id="GO:0016717">
    <property type="term" value="F:oxidoreductase activity, acting on paired donors, with oxidation of a pair of donors resulting in the reduction of molecular oxygen to two molecules of water"/>
    <property type="evidence" value="ECO:0007669"/>
    <property type="project" value="TreeGrafter"/>
</dbReference>
<feature type="transmembrane region" description="Helical" evidence="1">
    <location>
        <begin position="181"/>
        <end position="201"/>
    </location>
</feature>
<sequence>MSVDLNFRLQKYRFSTDILLDIKKLYKLDNYHSIFALFSNYFFVALSVFLAEKWFFLAPFSILIIGARQRALATLLHESSHLVLAKNRILNRAIGTFFSGCLVFQTWDSYKKSHVLDHHIFLGNKHRDPDYSYYISSGIYDKNTRFGFYLNFFIKPILQINFFGNFRYLIEHRLLKNLSGFDLLSMLLSLFVFGVIGTYFVGWYFFLLYWLLPYLTVFQTISWFIETAEHYPLVGKAKVDLYASRNRFGNVVENFFTGIHNERFHLIHHLFPAIPFWNMRKAHSILLRDSNYFSVNSRFGGIFSSTNNSPPLWLCNSFQVNKKD</sequence>
<evidence type="ECO:0000259" key="2">
    <source>
        <dbReference type="Pfam" id="PF00487"/>
    </source>
</evidence>
<keyword evidence="1" id="KW-0472">Membrane</keyword>
<dbReference type="GO" id="GO:0016020">
    <property type="term" value="C:membrane"/>
    <property type="evidence" value="ECO:0007669"/>
    <property type="project" value="TreeGrafter"/>
</dbReference>
<dbReference type="GO" id="GO:0008610">
    <property type="term" value="P:lipid biosynthetic process"/>
    <property type="evidence" value="ECO:0007669"/>
    <property type="project" value="UniProtKB-ARBA"/>
</dbReference>
<dbReference type="Proteomes" id="UP001208074">
    <property type="component" value="Unassembled WGS sequence"/>
</dbReference>
<dbReference type="InterPro" id="IPR012171">
    <property type="entry name" value="Fatty_acid_desaturase"/>
</dbReference>
<dbReference type="InterPro" id="IPR005804">
    <property type="entry name" value="FA_desaturase_dom"/>
</dbReference>
<gene>
    <name evidence="3" type="ORF">OSH02_08790</name>
</gene>
<accession>A0AAW5VQP2</accession>
<feature type="transmembrane region" description="Helical" evidence="1">
    <location>
        <begin position="146"/>
        <end position="169"/>
    </location>
</feature>
<dbReference type="PANTHER" id="PTHR19353:SF19">
    <property type="entry name" value="DELTA(5) FATTY ACID DESATURASE C-RELATED"/>
    <property type="match status" value="1"/>
</dbReference>
<keyword evidence="1" id="KW-0812">Transmembrane</keyword>
<dbReference type="NCBIfam" id="NF041365">
    <property type="entry name" value="GntB_guanitoxin"/>
    <property type="match status" value="1"/>
</dbReference>
<evidence type="ECO:0000313" key="4">
    <source>
        <dbReference type="Proteomes" id="UP001208074"/>
    </source>
</evidence>
<dbReference type="Pfam" id="PF00487">
    <property type="entry name" value="FA_desaturase"/>
    <property type="match status" value="1"/>
</dbReference>
<evidence type="ECO:0000256" key="1">
    <source>
        <dbReference type="SAM" id="Phobius"/>
    </source>
</evidence>
<reference evidence="3" key="1">
    <citation type="submission" date="2022-11" db="EMBL/GenBank/DDBJ databases">
        <title>Biodiversity and phylogenetic relationships of bacteria.</title>
        <authorList>
            <person name="Machado R.A.R."/>
            <person name="Bhat A."/>
            <person name="Loulou A."/>
            <person name="Kallel S."/>
        </authorList>
    </citation>
    <scope>NUCLEOTIDE SEQUENCE</scope>
    <source>
        <strain evidence="3">DSM 16503</strain>
    </source>
</reference>